<reference evidence="1" key="2">
    <citation type="submission" date="2020-09" db="EMBL/GenBank/DDBJ databases">
        <authorList>
            <person name="Sun Q."/>
            <person name="Zhou Y."/>
        </authorList>
    </citation>
    <scope>NUCLEOTIDE SEQUENCE</scope>
    <source>
        <strain evidence="1">CGMCC 4.7299</strain>
    </source>
</reference>
<dbReference type="EMBL" id="BMMX01000008">
    <property type="protein sequence ID" value="GGK89211.1"/>
    <property type="molecule type" value="Genomic_DNA"/>
</dbReference>
<evidence type="ECO:0000313" key="2">
    <source>
        <dbReference type="Proteomes" id="UP000656042"/>
    </source>
</evidence>
<sequence length="234" mass="26133">MDAVYLVGPESEELRYSLRSLQNLPQVDRVVVAGRTPSWLCGVEHLAPVPDRPGKHWSTWANLRAAAACPDVSDRFVLMNDDFFALQPVEEIPVWHRGPVGDHLANHRATGNAKMAGRRMDTLDMLEAIGVPGRLDYELHTPMVMDKAVLAEVIGRADRVRTVKSEPVGKRTLYGNAAVVGGEVHADVKIRWFRDVPADGDLFVSTSDHTWSTGAVGRWLRRRFGQPCRYEREG</sequence>
<dbReference type="Proteomes" id="UP000656042">
    <property type="component" value="Unassembled WGS sequence"/>
</dbReference>
<gene>
    <name evidence="1" type="ORF">GCM10012284_24030</name>
</gene>
<organism evidence="1 2">
    <name type="scientific">Mangrovihabitans endophyticus</name>
    <dbReference type="NCBI Taxonomy" id="1751298"/>
    <lineage>
        <taxon>Bacteria</taxon>
        <taxon>Bacillati</taxon>
        <taxon>Actinomycetota</taxon>
        <taxon>Actinomycetes</taxon>
        <taxon>Micromonosporales</taxon>
        <taxon>Micromonosporaceae</taxon>
        <taxon>Mangrovihabitans</taxon>
    </lineage>
</organism>
<accession>A0A8J3BZV1</accession>
<protein>
    <submittedName>
        <fullName evidence="1">Uncharacterized protein</fullName>
    </submittedName>
</protein>
<keyword evidence="2" id="KW-1185">Reference proteome</keyword>
<dbReference type="AlphaFoldDB" id="A0A8J3BZV1"/>
<evidence type="ECO:0000313" key="1">
    <source>
        <dbReference type="EMBL" id="GGK89211.1"/>
    </source>
</evidence>
<proteinExistence type="predicted"/>
<comment type="caution">
    <text evidence="1">The sequence shown here is derived from an EMBL/GenBank/DDBJ whole genome shotgun (WGS) entry which is preliminary data.</text>
</comment>
<reference evidence="1" key="1">
    <citation type="journal article" date="2014" name="Int. J. Syst. Evol. Microbiol.">
        <title>Complete genome sequence of Corynebacterium casei LMG S-19264T (=DSM 44701T), isolated from a smear-ripened cheese.</title>
        <authorList>
            <consortium name="US DOE Joint Genome Institute (JGI-PGF)"/>
            <person name="Walter F."/>
            <person name="Albersmeier A."/>
            <person name="Kalinowski J."/>
            <person name="Ruckert C."/>
        </authorList>
    </citation>
    <scope>NUCLEOTIDE SEQUENCE</scope>
    <source>
        <strain evidence="1">CGMCC 4.7299</strain>
    </source>
</reference>
<name>A0A8J3BZV1_9ACTN</name>
<dbReference type="RefSeq" id="WP_189079246.1">
    <property type="nucleotide sequence ID" value="NZ_BMMX01000008.1"/>
</dbReference>